<gene>
    <name evidence="7" type="ORF">SODALDRAFT_325174</name>
</gene>
<dbReference type="OrthoDB" id="10267969at2759"/>
<comment type="subcellular location">
    <subcellularLocation>
        <location evidence="1">Membrane</location>
        <topology evidence="1">Multi-pass membrane protein</topology>
    </subcellularLocation>
</comment>
<organism evidence="7 8">
    <name type="scientific">Sodiomyces alkalinus (strain CBS 110278 / VKM F-3762 / F11)</name>
    <name type="common">Alkaliphilic filamentous fungus</name>
    <dbReference type="NCBI Taxonomy" id="1314773"/>
    <lineage>
        <taxon>Eukaryota</taxon>
        <taxon>Fungi</taxon>
        <taxon>Dikarya</taxon>
        <taxon>Ascomycota</taxon>
        <taxon>Pezizomycotina</taxon>
        <taxon>Sordariomycetes</taxon>
        <taxon>Hypocreomycetidae</taxon>
        <taxon>Glomerellales</taxon>
        <taxon>Plectosphaerellaceae</taxon>
        <taxon>Sodiomyces</taxon>
    </lineage>
</organism>
<evidence type="ECO:0000256" key="3">
    <source>
        <dbReference type="ARBA" id="ARBA00022692"/>
    </source>
</evidence>
<sequence length="220" mass="24332">MAVPPIVNATLQSAVLSATSNLIAQVLTSYQSNEPFILDWVPVVQFTIWAIVNTPYNYLWQDYLEQTFPAYDKPPQQSGKGAKSSAAGDRKLNVKNTLVKTLLDQTIGSVVNTFLFALFVSSLQEAMQRPEHWAHPSKSAAFLLSGSAIDYSRVDWDAIFARVRREFFPILVAGWRLWPLVSLVNFAFITSIQGRNLVASVAGIGWGVYMSLLASRGSDS</sequence>
<keyword evidence="8" id="KW-1185">Reference proteome</keyword>
<dbReference type="PANTHER" id="PTHR11266:SF80">
    <property type="entry name" value="PEROXISOMAL MEMBRANE PROTEIN 2"/>
    <property type="match status" value="1"/>
</dbReference>
<evidence type="ECO:0000256" key="5">
    <source>
        <dbReference type="ARBA" id="ARBA00023136"/>
    </source>
</evidence>
<comment type="similarity">
    <text evidence="2 6">Belongs to the peroxisomal membrane protein PXMP2/4 family.</text>
</comment>
<evidence type="ECO:0000256" key="6">
    <source>
        <dbReference type="RuleBase" id="RU363053"/>
    </source>
</evidence>
<keyword evidence="5 6" id="KW-0472">Membrane</keyword>
<dbReference type="AlphaFoldDB" id="A0A3N2PSW3"/>
<evidence type="ECO:0000256" key="2">
    <source>
        <dbReference type="ARBA" id="ARBA00006824"/>
    </source>
</evidence>
<protein>
    <recommendedName>
        <fullName evidence="9">Mpv17/PMP22 family protein</fullName>
    </recommendedName>
</protein>
<dbReference type="STRING" id="1314773.A0A3N2PSW3"/>
<feature type="transmembrane region" description="Helical" evidence="6">
    <location>
        <begin position="196"/>
        <end position="214"/>
    </location>
</feature>
<dbReference type="Proteomes" id="UP000272025">
    <property type="component" value="Unassembled WGS sequence"/>
</dbReference>
<dbReference type="PANTHER" id="PTHR11266">
    <property type="entry name" value="PEROXISOMAL MEMBRANE PROTEIN 2, PXMP2 MPV17"/>
    <property type="match status" value="1"/>
</dbReference>
<accession>A0A3N2PSW3</accession>
<evidence type="ECO:0008006" key="9">
    <source>
        <dbReference type="Google" id="ProtNLM"/>
    </source>
</evidence>
<dbReference type="GeneID" id="39578440"/>
<dbReference type="InterPro" id="IPR007248">
    <property type="entry name" value="Mpv17_PMP22"/>
</dbReference>
<dbReference type="EMBL" id="ML119057">
    <property type="protein sequence ID" value="ROT37609.1"/>
    <property type="molecule type" value="Genomic_DNA"/>
</dbReference>
<dbReference type="GO" id="GO:0005778">
    <property type="term" value="C:peroxisomal membrane"/>
    <property type="evidence" value="ECO:0007669"/>
    <property type="project" value="TreeGrafter"/>
</dbReference>
<keyword evidence="3 6" id="KW-0812">Transmembrane</keyword>
<dbReference type="Pfam" id="PF04117">
    <property type="entry name" value="Mpv17_PMP22"/>
    <property type="match status" value="1"/>
</dbReference>
<evidence type="ECO:0000256" key="1">
    <source>
        <dbReference type="ARBA" id="ARBA00004141"/>
    </source>
</evidence>
<reference evidence="7 8" key="1">
    <citation type="journal article" date="2018" name="Mol. Ecol.">
        <title>The obligate alkalophilic soda-lake fungus Sodiomyces alkalinus has shifted to a protein diet.</title>
        <authorList>
            <person name="Grum-Grzhimaylo A.A."/>
            <person name="Falkoski D.L."/>
            <person name="van den Heuvel J."/>
            <person name="Valero-Jimenez C.A."/>
            <person name="Min B."/>
            <person name="Choi I.G."/>
            <person name="Lipzen A."/>
            <person name="Daum C.G."/>
            <person name="Aanen D.K."/>
            <person name="Tsang A."/>
            <person name="Henrissat B."/>
            <person name="Bilanenko E.N."/>
            <person name="de Vries R.P."/>
            <person name="van Kan J.A.L."/>
            <person name="Grigoriev I.V."/>
            <person name="Debets A.J.M."/>
        </authorList>
    </citation>
    <scope>NUCLEOTIDE SEQUENCE [LARGE SCALE GENOMIC DNA]</scope>
    <source>
        <strain evidence="7 8">F11</strain>
    </source>
</reference>
<evidence type="ECO:0000256" key="4">
    <source>
        <dbReference type="ARBA" id="ARBA00022989"/>
    </source>
</evidence>
<evidence type="ECO:0000313" key="8">
    <source>
        <dbReference type="Proteomes" id="UP000272025"/>
    </source>
</evidence>
<proteinExistence type="inferred from homology"/>
<name>A0A3N2PSW3_SODAK</name>
<keyword evidence="4 6" id="KW-1133">Transmembrane helix</keyword>
<feature type="transmembrane region" description="Helical" evidence="6">
    <location>
        <begin position="167"/>
        <end position="190"/>
    </location>
</feature>
<evidence type="ECO:0000313" key="7">
    <source>
        <dbReference type="EMBL" id="ROT37609.1"/>
    </source>
</evidence>
<dbReference type="RefSeq" id="XP_028465415.1">
    <property type="nucleotide sequence ID" value="XM_028609962.1"/>
</dbReference>